<gene>
    <name evidence="2" type="ORF">WA1_02160</name>
</gene>
<dbReference type="PANTHER" id="PTHR36172:SF1">
    <property type="entry name" value="RESOLVASE-RELATED"/>
    <property type="match status" value="1"/>
</dbReference>
<evidence type="ECO:0000313" key="2">
    <source>
        <dbReference type="EMBL" id="KYC43972.1"/>
    </source>
</evidence>
<dbReference type="InterPro" id="IPR009061">
    <property type="entry name" value="DNA-bd_dom_put_sf"/>
</dbReference>
<sequence>MKYLSPIQAQKLYGYHPKTLANWADEGKVEYIRTPGGQRRYLASSLESRVQAKPIERTVLYCRVSTQSQKVLLDTQVIELSRRAPDSEVIREIGSGMNFKRKKFMALMQRVASREVTQIVVGHKDRLCRFGFDFVEWFCNINGCKITVLGKTELSPHQELMQDFMAIMHCFSSKLYFLRKYKEKIFNDPEKPE</sequence>
<dbReference type="PANTHER" id="PTHR36172">
    <property type="match status" value="1"/>
</dbReference>
<feature type="domain" description="Resolvase/invertase-type recombinase catalytic" evidence="1">
    <location>
        <begin position="58"/>
        <end position="182"/>
    </location>
</feature>
<dbReference type="NCBIfam" id="NF033518">
    <property type="entry name" value="transpos_IS607"/>
    <property type="match status" value="1"/>
</dbReference>
<dbReference type="Gene3D" id="3.40.50.1390">
    <property type="entry name" value="Resolvase, N-terminal catalytic domain"/>
    <property type="match status" value="1"/>
</dbReference>
<dbReference type="Pfam" id="PF00239">
    <property type="entry name" value="Resolvase"/>
    <property type="match status" value="1"/>
</dbReference>
<dbReference type="Gene3D" id="1.10.287.2170">
    <property type="match status" value="1"/>
</dbReference>
<evidence type="ECO:0000259" key="1">
    <source>
        <dbReference type="SMART" id="SM00857"/>
    </source>
</evidence>
<dbReference type="SUPFAM" id="SSF46955">
    <property type="entry name" value="Putative DNA-binding domain"/>
    <property type="match status" value="1"/>
</dbReference>
<dbReference type="GO" id="GO:0003677">
    <property type="term" value="F:DNA binding"/>
    <property type="evidence" value="ECO:0007669"/>
    <property type="project" value="InterPro"/>
</dbReference>
<dbReference type="InterPro" id="IPR041657">
    <property type="entry name" value="HTH_17"/>
</dbReference>
<dbReference type="SUPFAM" id="SSF53041">
    <property type="entry name" value="Resolvase-like"/>
    <property type="match status" value="1"/>
</dbReference>
<dbReference type="InterPro" id="IPR036162">
    <property type="entry name" value="Resolvase-like_N_sf"/>
</dbReference>
<dbReference type="RefSeq" id="WP_017741255.1">
    <property type="nucleotide sequence ID" value="NZ_KQ976354.1"/>
</dbReference>
<accession>A0A139XH79</accession>
<comment type="caution">
    <text evidence="2">The sequence shown here is derived from an EMBL/GenBank/DDBJ whole genome shotgun (WGS) entry which is preliminary data.</text>
</comment>
<dbReference type="GO" id="GO:0000150">
    <property type="term" value="F:DNA strand exchange activity"/>
    <property type="evidence" value="ECO:0007669"/>
    <property type="project" value="InterPro"/>
</dbReference>
<dbReference type="EMBL" id="ANNX02000012">
    <property type="protein sequence ID" value="KYC43972.1"/>
    <property type="molecule type" value="Genomic_DNA"/>
</dbReference>
<dbReference type="InterPro" id="IPR006119">
    <property type="entry name" value="Resolv_N"/>
</dbReference>
<dbReference type="InterPro" id="IPR048046">
    <property type="entry name" value="Transpos_IS607"/>
</dbReference>
<dbReference type="Proteomes" id="UP000076925">
    <property type="component" value="Unassembled WGS sequence"/>
</dbReference>
<keyword evidence="3" id="KW-1185">Reference proteome</keyword>
<organism evidence="2 3">
    <name type="scientific">Scytonema hofmannii PCC 7110</name>
    <dbReference type="NCBI Taxonomy" id="128403"/>
    <lineage>
        <taxon>Bacteria</taxon>
        <taxon>Bacillati</taxon>
        <taxon>Cyanobacteriota</taxon>
        <taxon>Cyanophyceae</taxon>
        <taxon>Nostocales</taxon>
        <taxon>Scytonemataceae</taxon>
        <taxon>Scytonema</taxon>
    </lineage>
</organism>
<dbReference type="SMART" id="SM00857">
    <property type="entry name" value="Resolvase"/>
    <property type="match status" value="1"/>
</dbReference>
<dbReference type="STRING" id="128403.WA1_02160"/>
<protein>
    <submittedName>
        <fullName evidence="2">DNA invertase</fullName>
    </submittedName>
</protein>
<reference evidence="2 3" key="1">
    <citation type="journal article" date="2013" name="Genome Biol. Evol.">
        <title>Genomes of Stigonematalean cyanobacteria (subsection V) and the evolution of oxygenic photosynthesis from prokaryotes to plastids.</title>
        <authorList>
            <person name="Dagan T."/>
            <person name="Roettger M."/>
            <person name="Stucken K."/>
            <person name="Landan G."/>
            <person name="Koch R."/>
            <person name="Major P."/>
            <person name="Gould S.B."/>
            <person name="Goremykin V.V."/>
            <person name="Rippka R."/>
            <person name="Tandeau de Marsac N."/>
            <person name="Gugger M."/>
            <person name="Lockhart P.J."/>
            <person name="Allen J.F."/>
            <person name="Brune I."/>
            <person name="Maus I."/>
            <person name="Puhler A."/>
            <person name="Martin W.F."/>
        </authorList>
    </citation>
    <scope>NUCLEOTIDE SEQUENCE [LARGE SCALE GENOMIC DNA]</scope>
    <source>
        <strain evidence="2 3">PCC 7110</strain>
    </source>
</reference>
<dbReference type="OrthoDB" id="460054at2"/>
<evidence type="ECO:0000313" key="3">
    <source>
        <dbReference type="Proteomes" id="UP000076925"/>
    </source>
</evidence>
<proteinExistence type="predicted"/>
<dbReference type="Gene3D" id="1.10.1660.10">
    <property type="match status" value="1"/>
</dbReference>
<dbReference type="Pfam" id="PF12728">
    <property type="entry name" value="HTH_17"/>
    <property type="match status" value="1"/>
</dbReference>
<dbReference type="AlphaFoldDB" id="A0A139XH79"/>
<dbReference type="InterPro" id="IPR051491">
    <property type="entry name" value="Recombinase/Transposase-rel"/>
</dbReference>
<name>A0A139XH79_9CYAN</name>